<name>A0A9W8TXY7_9AGAR</name>
<comment type="subcellular location">
    <subcellularLocation>
        <location evidence="1">Endoplasmic reticulum membrane</location>
        <topology evidence="1">Single-pass membrane protein</topology>
    </subcellularLocation>
</comment>
<comment type="caution">
    <text evidence="13">The sequence shown here is derived from an EMBL/GenBank/DDBJ whole genome shotgun (WGS) entry which is preliminary data.</text>
</comment>
<keyword evidence="5" id="KW-0547">Nucleotide-binding</keyword>
<dbReference type="GO" id="GO:0005789">
    <property type="term" value="C:endoplasmic reticulum membrane"/>
    <property type="evidence" value="ECO:0007669"/>
    <property type="project" value="UniProtKB-SubCell"/>
</dbReference>
<dbReference type="Proteomes" id="UP001142393">
    <property type="component" value="Unassembled WGS sequence"/>
</dbReference>
<dbReference type="GO" id="GO:0005525">
    <property type="term" value="F:GTP binding"/>
    <property type="evidence" value="ECO:0007669"/>
    <property type="project" value="UniProtKB-KW"/>
</dbReference>
<dbReference type="PANTHER" id="PTHR11711">
    <property type="entry name" value="ADP RIBOSYLATION FACTOR-RELATED"/>
    <property type="match status" value="1"/>
</dbReference>
<sequence length="278" mass="29725">MDSEPTPVSKPESPVLISSQTLILASLFVAVISVAIFIFVSRRKGQSKRNLLLLLGPSDSGKTSIFSSLVYGHVVQTNTSMQANSSFLNIQGKRDPIQIVDVPGHPRLRDQFKDSLSSAKALAFVVDANTASRNAAVIAEHLHSVLDAIMAIPPSQPLPTLLILAHKCDLIKASSSSADTSALAVTRVQTILERELERRRSSQSGGMGVEALGDENNDEKPNMGGLDCSGPGGTFRFENWEGGEVVFLGTSVKGSEVADEKSVKGSIAPLMDWIEENI</sequence>
<dbReference type="Gene3D" id="3.40.50.300">
    <property type="entry name" value="P-loop containing nucleotide triphosphate hydrolases"/>
    <property type="match status" value="1"/>
</dbReference>
<dbReference type="SUPFAM" id="SSF52540">
    <property type="entry name" value="P-loop containing nucleoside triphosphate hydrolases"/>
    <property type="match status" value="1"/>
</dbReference>
<evidence type="ECO:0000256" key="8">
    <source>
        <dbReference type="ARBA" id="ARBA00023134"/>
    </source>
</evidence>
<reference evidence="13 14" key="1">
    <citation type="journal article" date="2023" name="Proc. Natl. Acad. Sci. U.S.A.">
        <title>A global phylogenomic analysis of the shiitake genus Lentinula.</title>
        <authorList>
            <person name="Sierra-Patev S."/>
            <person name="Min B."/>
            <person name="Naranjo-Ortiz M."/>
            <person name="Looney B."/>
            <person name="Konkel Z."/>
            <person name="Slot J.C."/>
            <person name="Sakamoto Y."/>
            <person name="Steenwyk J.L."/>
            <person name="Rokas A."/>
            <person name="Carro J."/>
            <person name="Camarero S."/>
            <person name="Ferreira P."/>
            <person name="Molpeceres G."/>
            <person name="Ruiz-Duenas F.J."/>
            <person name="Serrano A."/>
            <person name="Henrissat B."/>
            <person name="Drula E."/>
            <person name="Hughes K.W."/>
            <person name="Mata J.L."/>
            <person name="Ishikawa N.K."/>
            <person name="Vargas-Isla R."/>
            <person name="Ushijima S."/>
            <person name="Smith C.A."/>
            <person name="Donoghue J."/>
            <person name="Ahrendt S."/>
            <person name="Andreopoulos W."/>
            <person name="He G."/>
            <person name="LaButti K."/>
            <person name="Lipzen A."/>
            <person name="Ng V."/>
            <person name="Riley R."/>
            <person name="Sandor L."/>
            <person name="Barry K."/>
            <person name="Martinez A.T."/>
            <person name="Xiao Y."/>
            <person name="Gibbons J.G."/>
            <person name="Terashima K."/>
            <person name="Grigoriev I.V."/>
            <person name="Hibbett D."/>
        </authorList>
    </citation>
    <scope>NUCLEOTIDE SEQUENCE [LARGE SCALE GENOMIC DNA]</scope>
    <source>
        <strain evidence="13 14">TFB7810</strain>
    </source>
</reference>
<organism evidence="13 14">
    <name type="scientific">Lentinula detonsa</name>
    <dbReference type="NCBI Taxonomy" id="2804962"/>
    <lineage>
        <taxon>Eukaryota</taxon>
        <taxon>Fungi</taxon>
        <taxon>Dikarya</taxon>
        <taxon>Basidiomycota</taxon>
        <taxon>Agaricomycotina</taxon>
        <taxon>Agaricomycetes</taxon>
        <taxon>Agaricomycetidae</taxon>
        <taxon>Agaricales</taxon>
        <taxon>Marasmiineae</taxon>
        <taxon>Omphalotaceae</taxon>
        <taxon>Lentinula</taxon>
    </lineage>
</organism>
<accession>A0A9W8TXY7</accession>
<keyword evidence="14" id="KW-1185">Reference proteome</keyword>
<evidence type="ECO:0000313" key="13">
    <source>
        <dbReference type="EMBL" id="KAJ3744914.1"/>
    </source>
</evidence>
<evidence type="ECO:0000256" key="11">
    <source>
        <dbReference type="SAM" id="MobiDB-lite"/>
    </source>
</evidence>
<dbReference type="EMBL" id="JANVFU010000006">
    <property type="protein sequence ID" value="KAJ3744914.1"/>
    <property type="molecule type" value="Genomic_DNA"/>
</dbReference>
<evidence type="ECO:0000256" key="3">
    <source>
        <dbReference type="ARBA" id="ARBA00020256"/>
    </source>
</evidence>
<evidence type="ECO:0000256" key="7">
    <source>
        <dbReference type="ARBA" id="ARBA00022989"/>
    </source>
</evidence>
<gene>
    <name evidence="13" type="ORF">DFH05DRAFT_1100235</name>
</gene>
<evidence type="ECO:0000256" key="6">
    <source>
        <dbReference type="ARBA" id="ARBA00022824"/>
    </source>
</evidence>
<evidence type="ECO:0000256" key="9">
    <source>
        <dbReference type="ARBA" id="ARBA00023136"/>
    </source>
</evidence>
<protein>
    <recommendedName>
        <fullName evidence="3">Signal recognition particle receptor subunit beta</fullName>
    </recommendedName>
</protein>
<feature type="transmembrane region" description="Helical" evidence="12">
    <location>
        <begin position="20"/>
        <end position="40"/>
    </location>
</feature>
<feature type="region of interest" description="Disordered" evidence="11">
    <location>
        <begin position="196"/>
        <end position="223"/>
    </location>
</feature>
<keyword evidence="13" id="KW-0378">Hydrolase</keyword>
<dbReference type="Pfam" id="PF09439">
    <property type="entry name" value="SRPRB"/>
    <property type="match status" value="1"/>
</dbReference>
<evidence type="ECO:0000256" key="1">
    <source>
        <dbReference type="ARBA" id="ARBA00004389"/>
    </source>
</evidence>
<comment type="similarity">
    <text evidence="2">Belongs to the SRP receptor beta subunit family.</text>
</comment>
<proteinExistence type="inferred from homology"/>
<keyword evidence="8" id="KW-0342">GTP-binding</keyword>
<evidence type="ECO:0000256" key="12">
    <source>
        <dbReference type="SAM" id="Phobius"/>
    </source>
</evidence>
<evidence type="ECO:0000256" key="10">
    <source>
        <dbReference type="ARBA" id="ARBA00023170"/>
    </source>
</evidence>
<evidence type="ECO:0000256" key="4">
    <source>
        <dbReference type="ARBA" id="ARBA00022692"/>
    </source>
</evidence>
<keyword evidence="4 12" id="KW-0812">Transmembrane</keyword>
<evidence type="ECO:0000256" key="5">
    <source>
        <dbReference type="ARBA" id="ARBA00022741"/>
    </source>
</evidence>
<dbReference type="InterPro" id="IPR027417">
    <property type="entry name" value="P-loop_NTPase"/>
</dbReference>
<dbReference type="AlphaFoldDB" id="A0A9W8TXY7"/>
<dbReference type="InterPro" id="IPR024156">
    <property type="entry name" value="Small_GTPase_ARF"/>
</dbReference>
<dbReference type="GO" id="GO:0016787">
    <property type="term" value="F:hydrolase activity"/>
    <property type="evidence" value="ECO:0007669"/>
    <property type="project" value="UniProtKB-KW"/>
</dbReference>
<keyword evidence="9 12" id="KW-0472">Membrane</keyword>
<keyword evidence="6" id="KW-0256">Endoplasmic reticulum</keyword>
<keyword evidence="7 12" id="KW-1133">Transmembrane helix</keyword>
<dbReference type="InterPro" id="IPR019009">
    <property type="entry name" value="SRP_receptor_beta_su"/>
</dbReference>
<evidence type="ECO:0000313" key="14">
    <source>
        <dbReference type="Proteomes" id="UP001142393"/>
    </source>
</evidence>
<keyword evidence="10" id="KW-0675">Receptor</keyword>
<evidence type="ECO:0000256" key="2">
    <source>
        <dbReference type="ARBA" id="ARBA00005619"/>
    </source>
</evidence>